<keyword evidence="1" id="KW-0732">Signal</keyword>
<proteinExistence type="predicted"/>
<organism evidence="2 3">
    <name type="scientific">Streptomyces rhizosphaericus</name>
    <dbReference type="NCBI Taxonomy" id="114699"/>
    <lineage>
        <taxon>Bacteria</taxon>
        <taxon>Bacillati</taxon>
        <taxon>Actinomycetota</taxon>
        <taxon>Actinomycetes</taxon>
        <taxon>Kitasatosporales</taxon>
        <taxon>Streptomycetaceae</taxon>
        <taxon>Streptomyces</taxon>
        <taxon>Streptomyces violaceusniger group</taxon>
    </lineage>
</organism>
<accession>A0ABN1TBB0</accession>
<name>A0ABN1TBB0_9ACTN</name>
<evidence type="ECO:0008006" key="4">
    <source>
        <dbReference type="Google" id="ProtNLM"/>
    </source>
</evidence>
<protein>
    <recommendedName>
        <fullName evidence="4">Amino acid ABC transporter substrate-binding protein</fullName>
    </recommendedName>
</protein>
<keyword evidence="3" id="KW-1185">Reference proteome</keyword>
<feature type="chain" id="PRO_5047237928" description="Amino acid ABC transporter substrate-binding protein" evidence="1">
    <location>
        <begin position="23"/>
        <end position="72"/>
    </location>
</feature>
<dbReference type="EMBL" id="BAAAIE010000478">
    <property type="protein sequence ID" value="GAA1072893.1"/>
    <property type="molecule type" value="Genomic_DNA"/>
</dbReference>
<evidence type="ECO:0000313" key="2">
    <source>
        <dbReference type="EMBL" id="GAA1072893.1"/>
    </source>
</evidence>
<gene>
    <name evidence="2" type="ORF">GCM10009576_099160</name>
</gene>
<sequence>MSARISLVAMVGVMGLATSACGGGGASSGDSGISDDQEVTVGISAILSGPAATSGQGMTCTVESYLEALRYR</sequence>
<feature type="signal peptide" evidence="1">
    <location>
        <begin position="1"/>
        <end position="22"/>
    </location>
</feature>
<comment type="caution">
    <text evidence="2">The sequence shown here is derived from an EMBL/GenBank/DDBJ whole genome shotgun (WGS) entry which is preliminary data.</text>
</comment>
<evidence type="ECO:0000313" key="3">
    <source>
        <dbReference type="Proteomes" id="UP001500033"/>
    </source>
</evidence>
<dbReference type="Proteomes" id="UP001500033">
    <property type="component" value="Unassembled WGS sequence"/>
</dbReference>
<dbReference type="PROSITE" id="PS51257">
    <property type="entry name" value="PROKAR_LIPOPROTEIN"/>
    <property type="match status" value="1"/>
</dbReference>
<evidence type="ECO:0000256" key="1">
    <source>
        <dbReference type="SAM" id="SignalP"/>
    </source>
</evidence>
<reference evidence="2 3" key="1">
    <citation type="journal article" date="2019" name="Int. J. Syst. Evol. Microbiol.">
        <title>The Global Catalogue of Microorganisms (GCM) 10K type strain sequencing project: providing services to taxonomists for standard genome sequencing and annotation.</title>
        <authorList>
            <consortium name="The Broad Institute Genomics Platform"/>
            <consortium name="The Broad Institute Genome Sequencing Center for Infectious Disease"/>
            <person name="Wu L."/>
            <person name="Ma J."/>
        </authorList>
    </citation>
    <scope>NUCLEOTIDE SEQUENCE [LARGE SCALE GENOMIC DNA]</scope>
    <source>
        <strain evidence="2 3">JCM 11445</strain>
    </source>
</reference>